<dbReference type="AlphaFoldDB" id="A0A0W0STN7"/>
<dbReference type="InterPro" id="IPR002509">
    <property type="entry name" value="NODB_dom"/>
</dbReference>
<dbReference type="Gene3D" id="3.20.20.370">
    <property type="entry name" value="Glycoside hydrolase/deacetylase"/>
    <property type="match status" value="1"/>
</dbReference>
<evidence type="ECO:0000256" key="2">
    <source>
        <dbReference type="ARBA" id="ARBA00022801"/>
    </source>
</evidence>
<comment type="caution">
    <text evidence="4">The sequence shown here is derived from an EMBL/GenBank/DDBJ whole genome shotgun (WGS) entry which is preliminary data.</text>
</comment>
<protein>
    <submittedName>
        <fullName evidence="4">Polysaccharide deacetylase</fullName>
    </submittedName>
</protein>
<keyword evidence="1" id="KW-0479">Metal-binding</keyword>
<dbReference type="GO" id="GO:0016020">
    <property type="term" value="C:membrane"/>
    <property type="evidence" value="ECO:0007669"/>
    <property type="project" value="TreeGrafter"/>
</dbReference>
<name>A0A0W0STN7_9GAMM</name>
<evidence type="ECO:0000256" key="1">
    <source>
        <dbReference type="ARBA" id="ARBA00022723"/>
    </source>
</evidence>
<sequence length="320" mass="36875">MVGDERELSFKNLVQSLQLNLQNYLIRDWQMLKKYIVCLALGCLFYNLSFAQDREIAITIDDLPFVGSCNNNPAKLKRENDRFMQILQTLISKNVPATGFVIAGSIEKGQWELLEQFRQAGFKLGNHTYSHKSLNSVTAEKYIDDVDRADKVLTPLFPEHKYFRYPYLAESSGEKKQAVYDYLAAHNYTVAPVTIDSKDFVFNQQLFAIPYRLRDKNLNQLKKRYLAFIWSQTLKAESRAAKANPNKPVKHILLIHANLLNSHFLGDIIDLYQQNGYRIISLEEALTAPAEAINTPAGENERYEMFFNDSVLRSLFNQKS</sequence>
<evidence type="ECO:0000313" key="4">
    <source>
        <dbReference type="EMBL" id="KTC86620.1"/>
    </source>
</evidence>
<dbReference type="PATRIC" id="fig|29422.6.peg.590"/>
<gene>
    <name evidence="4" type="ORF">Lbru_0561</name>
</gene>
<keyword evidence="5" id="KW-1185">Reference proteome</keyword>
<dbReference type="EMBL" id="LNXV01000004">
    <property type="protein sequence ID" value="KTC86620.1"/>
    <property type="molecule type" value="Genomic_DNA"/>
</dbReference>
<evidence type="ECO:0000313" key="5">
    <source>
        <dbReference type="Proteomes" id="UP000054742"/>
    </source>
</evidence>
<dbReference type="CDD" id="cd10960">
    <property type="entry name" value="CE4_NodB_like_1"/>
    <property type="match status" value="1"/>
</dbReference>
<dbReference type="PANTHER" id="PTHR10587:SF133">
    <property type="entry name" value="CHITIN DEACETYLASE 1-RELATED"/>
    <property type="match status" value="1"/>
</dbReference>
<evidence type="ECO:0000259" key="3">
    <source>
        <dbReference type="PROSITE" id="PS51677"/>
    </source>
</evidence>
<dbReference type="GO" id="GO:0046872">
    <property type="term" value="F:metal ion binding"/>
    <property type="evidence" value="ECO:0007669"/>
    <property type="project" value="UniProtKB-KW"/>
</dbReference>
<dbReference type="STRING" id="29422.Lbru_0561"/>
<keyword evidence="2" id="KW-0378">Hydrolase</keyword>
<dbReference type="PROSITE" id="PS51677">
    <property type="entry name" value="NODB"/>
    <property type="match status" value="1"/>
</dbReference>
<dbReference type="Pfam" id="PF01522">
    <property type="entry name" value="Polysacc_deac_1"/>
    <property type="match status" value="1"/>
</dbReference>
<reference evidence="4 5" key="1">
    <citation type="submission" date="2015-11" db="EMBL/GenBank/DDBJ databases">
        <title>Genomic analysis of 38 Legionella species identifies large and diverse effector repertoires.</title>
        <authorList>
            <person name="Burstein D."/>
            <person name="Amaro F."/>
            <person name="Zusman T."/>
            <person name="Lifshitz Z."/>
            <person name="Cohen O."/>
            <person name="Gilbert J.A."/>
            <person name="Pupko T."/>
            <person name="Shuman H.A."/>
            <person name="Segal G."/>
        </authorList>
    </citation>
    <scope>NUCLEOTIDE SEQUENCE [LARGE SCALE GENOMIC DNA]</scope>
    <source>
        <strain evidence="4 5">ATCC 43878</strain>
    </source>
</reference>
<dbReference type="PANTHER" id="PTHR10587">
    <property type="entry name" value="GLYCOSYL TRANSFERASE-RELATED"/>
    <property type="match status" value="1"/>
</dbReference>
<organism evidence="4 5">
    <name type="scientific">Legionella brunensis</name>
    <dbReference type="NCBI Taxonomy" id="29422"/>
    <lineage>
        <taxon>Bacteria</taxon>
        <taxon>Pseudomonadati</taxon>
        <taxon>Pseudomonadota</taxon>
        <taxon>Gammaproteobacteria</taxon>
        <taxon>Legionellales</taxon>
        <taxon>Legionellaceae</taxon>
        <taxon>Legionella</taxon>
    </lineage>
</organism>
<dbReference type="SUPFAM" id="SSF88713">
    <property type="entry name" value="Glycoside hydrolase/deacetylase"/>
    <property type="match status" value="1"/>
</dbReference>
<dbReference type="GO" id="GO:0016810">
    <property type="term" value="F:hydrolase activity, acting on carbon-nitrogen (but not peptide) bonds"/>
    <property type="evidence" value="ECO:0007669"/>
    <property type="project" value="InterPro"/>
</dbReference>
<accession>A0A0W0STN7</accession>
<dbReference type="InterPro" id="IPR011330">
    <property type="entry name" value="Glyco_hydro/deAcase_b/a-brl"/>
</dbReference>
<dbReference type="InterPro" id="IPR050248">
    <property type="entry name" value="Polysacc_deacetylase_ArnD"/>
</dbReference>
<dbReference type="Proteomes" id="UP000054742">
    <property type="component" value="Unassembled WGS sequence"/>
</dbReference>
<proteinExistence type="predicted"/>
<feature type="domain" description="NodB homology" evidence="3">
    <location>
        <begin position="54"/>
        <end position="280"/>
    </location>
</feature>
<dbReference type="GO" id="GO:0005975">
    <property type="term" value="P:carbohydrate metabolic process"/>
    <property type="evidence" value="ECO:0007669"/>
    <property type="project" value="InterPro"/>
</dbReference>